<keyword evidence="1" id="KW-0472">Membrane</keyword>
<dbReference type="AlphaFoldDB" id="A0A315AQF1"/>
<gene>
    <name evidence="2" type="ORF">Pyn_35277</name>
</gene>
<keyword evidence="1" id="KW-0812">Transmembrane</keyword>
<proteinExistence type="predicted"/>
<evidence type="ECO:0000313" key="3">
    <source>
        <dbReference type="Proteomes" id="UP000250321"/>
    </source>
</evidence>
<evidence type="ECO:0000256" key="1">
    <source>
        <dbReference type="SAM" id="Phobius"/>
    </source>
</evidence>
<evidence type="ECO:0000313" key="2">
    <source>
        <dbReference type="EMBL" id="PQQ16536.1"/>
    </source>
</evidence>
<dbReference type="EMBL" id="PJQY01000188">
    <property type="protein sequence ID" value="PQQ16536.1"/>
    <property type="molecule type" value="Genomic_DNA"/>
</dbReference>
<protein>
    <submittedName>
        <fullName evidence="2">Uncharacterized protein</fullName>
    </submittedName>
</protein>
<keyword evidence="1" id="KW-1133">Transmembrane helix</keyword>
<organism evidence="2 3">
    <name type="scientific">Prunus yedoensis var. nudiflora</name>
    <dbReference type="NCBI Taxonomy" id="2094558"/>
    <lineage>
        <taxon>Eukaryota</taxon>
        <taxon>Viridiplantae</taxon>
        <taxon>Streptophyta</taxon>
        <taxon>Embryophyta</taxon>
        <taxon>Tracheophyta</taxon>
        <taxon>Spermatophyta</taxon>
        <taxon>Magnoliopsida</taxon>
        <taxon>eudicotyledons</taxon>
        <taxon>Gunneridae</taxon>
        <taxon>Pentapetalae</taxon>
        <taxon>rosids</taxon>
        <taxon>fabids</taxon>
        <taxon>Rosales</taxon>
        <taxon>Rosaceae</taxon>
        <taxon>Amygdaloideae</taxon>
        <taxon>Amygdaleae</taxon>
        <taxon>Prunus</taxon>
    </lineage>
</organism>
<keyword evidence="3" id="KW-1185">Reference proteome</keyword>
<accession>A0A315AQF1</accession>
<comment type="caution">
    <text evidence="2">The sequence shown here is derived from an EMBL/GenBank/DDBJ whole genome shotgun (WGS) entry which is preliminary data.</text>
</comment>
<sequence length="67" mass="7230">MLAHDAPSLMSLGPNVLAASLVLLLLLVSVSFVGVQRPFWSGPSHVSSPVVWWLGDEGCNRRGSRRC</sequence>
<reference evidence="2 3" key="1">
    <citation type="submission" date="2018-02" db="EMBL/GenBank/DDBJ databases">
        <title>Draft genome of wild Prunus yedoensis var. nudiflora.</title>
        <authorList>
            <person name="Baek S."/>
            <person name="Kim J.-H."/>
            <person name="Choi K."/>
            <person name="Kim G.-B."/>
            <person name="Cho A."/>
            <person name="Jang H."/>
            <person name="Shin C.-H."/>
            <person name="Yu H.-J."/>
            <person name="Mun J.-H."/>
        </authorList>
    </citation>
    <scope>NUCLEOTIDE SEQUENCE [LARGE SCALE GENOMIC DNA]</scope>
    <source>
        <strain evidence="3">cv. Jeju island</strain>
        <tissue evidence="2">Leaf</tissue>
    </source>
</reference>
<dbReference type="Proteomes" id="UP000250321">
    <property type="component" value="Unassembled WGS sequence"/>
</dbReference>
<name>A0A315AQF1_PRUYE</name>
<feature type="transmembrane region" description="Helical" evidence="1">
    <location>
        <begin position="12"/>
        <end position="35"/>
    </location>
</feature>